<organism evidence="1 2">
    <name type="scientific">Sulfoacidibacillus thermotolerans</name>
    <name type="common">Acidibacillus sulfuroxidans</name>
    <dbReference type="NCBI Taxonomy" id="1765684"/>
    <lineage>
        <taxon>Bacteria</taxon>
        <taxon>Bacillati</taxon>
        <taxon>Bacillota</taxon>
        <taxon>Bacilli</taxon>
        <taxon>Bacillales</taxon>
        <taxon>Alicyclobacillaceae</taxon>
        <taxon>Sulfoacidibacillus</taxon>
    </lineage>
</organism>
<dbReference type="InterPro" id="IPR036638">
    <property type="entry name" value="HLH_DNA-bd_sf"/>
</dbReference>
<dbReference type="GO" id="GO:0043937">
    <property type="term" value="P:regulation of sporulation"/>
    <property type="evidence" value="ECO:0007669"/>
    <property type="project" value="InterPro"/>
</dbReference>
<comment type="caution">
    <text evidence="1">The sequence shown here is derived from an EMBL/GenBank/DDBJ whole genome shotgun (WGS) entry which is preliminary data.</text>
</comment>
<sequence length="82" mass="9681">MIEHKKTDNLYDEGTMLLPYHSSSQEMWLIRKAMEEHFARHGNLQDPIIIQLSSQLDRLVVAEMRKHQTGRRTTEVPPPSRR</sequence>
<dbReference type="GO" id="GO:0046983">
    <property type="term" value="F:protein dimerization activity"/>
    <property type="evidence" value="ECO:0007669"/>
    <property type="project" value="InterPro"/>
</dbReference>
<dbReference type="InterPro" id="IPR037208">
    <property type="entry name" value="Spo0E-like_sf"/>
</dbReference>
<proteinExistence type="predicted"/>
<dbReference type="SUPFAM" id="SSF140500">
    <property type="entry name" value="BAS1536-like"/>
    <property type="match status" value="1"/>
</dbReference>
<evidence type="ECO:0008006" key="3">
    <source>
        <dbReference type="Google" id="ProtNLM"/>
    </source>
</evidence>
<accession>A0A2U3DBA4</accession>
<dbReference type="AlphaFoldDB" id="A0A2U3DBA4"/>
<gene>
    <name evidence="1" type="ORF">BM613_03245</name>
</gene>
<evidence type="ECO:0000313" key="1">
    <source>
        <dbReference type="EMBL" id="PWI58545.1"/>
    </source>
</evidence>
<protein>
    <recommendedName>
        <fullName evidence="3">Spo0E family sporulation regulatory protein-aspartic acid phosphatase</fullName>
    </recommendedName>
</protein>
<dbReference type="EMBL" id="MPDK01000003">
    <property type="protein sequence ID" value="PWI58545.1"/>
    <property type="molecule type" value="Genomic_DNA"/>
</dbReference>
<name>A0A2U3DBA4_SULT2</name>
<dbReference type="RefSeq" id="WP_109429742.1">
    <property type="nucleotide sequence ID" value="NZ_MPDK01000003.1"/>
</dbReference>
<dbReference type="Proteomes" id="UP000245380">
    <property type="component" value="Unassembled WGS sequence"/>
</dbReference>
<keyword evidence="2" id="KW-1185">Reference proteome</keyword>
<dbReference type="Gene3D" id="4.10.280.10">
    <property type="entry name" value="Helix-loop-helix DNA-binding domain"/>
    <property type="match status" value="1"/>
</dbReference>
<evidence type="ECO:0000313" key="2">
    <source>
        <dbReference type="Proteomes" id="UP000245380"/>
    </source>
</evidence>
<reference evidence="1 2" key="1">
    <citation type="submission" date="2016-11" db="EMBL/GenBank/DDBJ databases">
        <title>Comparative genomics of Acidibacillus ferroxidans species.</title>
        <authorList>
            <person name="Oliveira G."/>
            <person name="Nunes G."/>
            <person name="Oliveira R."/>
            <person name="Araujo F."/>
            <person name="Salim A."/>
            <person name="Scholte L."/>
            <person name="Morais D."/>
            <person name="Nancucheo I."/>
            <person name="Johnson D.B."/>
            <person name="Grail B."/>
            <person name="Bittencourt J."/>
            <person name="Valadares R."/>
        </authorList>
    </citation>
    <scope>NUCLEOTIDE SEQUENCE [LARGE SCALE GENOMIC DNA]</scope>
    <source>
        <strain evidence="1 2">Y002</strain>
    </source>
</reference>